<comment type="caution">
    <text evidence="3">The sequence shown here is derived from an EMBL/GenBank/DDBJ whole genome shotgun (WGS) entry which is preliminary data.</text>
</comment>
<keyword evidence="3" id="KW-0675">Receptor</keyword>
<name>A0A4C1Z5E9_EUMVA</name>
<dbReference type="AlphaFoldDB" id="A0A4C1Z5E9"/>
<dbReference type="PANTHER" id="PTHR13800:SF1">
    <property type="entry name" value="TRANSIENT RECEPTOR POTENTIAL CATION CHANNEL TRPM"/>
    <property type="match status" value="1"/>
</dbReference>
<dbReference type="InterPro" id="IPR041491">
    <property type="entry name" value="TRPM_SLOG"/>
</dbReference>
<dbReference type="GO" id="GO:0005886">
    <property type="term" value="C:plasma membrane"/>
    <property type="evidence" value="ECO:0007669"/>
    <property type="project" value="TreeGrafter"/>
</dbReference>
<evidence type="ECO:0000256" key="1">
    <source>
        <dbReference type="SAM" id="MobiDB-lite"/>
    </source>
</evidence>
<dbReference type="GO" id="GO:0030001">
    <property type="term" value="P:metal ion transport"/>
    <property type="evidence" value="ECO:0007669"/>
    <property type="project" value="TreeGrafter"/>
</dbReference>
<evidence type="ECO:0000313" key="4">
    <source>
        <dbReference type="Proteomes" id="UP000299102"/>
    </source>
</evidence>
<dbReference type="Proteomes" id="UP000299102">
    <property type="component" value="Unassembled WGS sequence"/>
</dbReference>
<feature type="region of interest" description="Disordered" evidence="1">
    <location>
        <begin position="62"/>
        <end position="99"/>
    </location>
</feature>
<dbReference type="STRING" id="151549.A0A4C1Z5E9"/>
<reference evidence="3 4" key="1">
    <citation type="journal article" date="2019" name="Commun. Biol.">
        <title>The bagworm genome reveals a unique fibroin gene that provides high tensile strength.</title>
        <authorList>
            <person name="Kono N."/>
            <person name="Nakamura H."/>
            <person name="Ohtoshi R."/>
            <person name="Tomita M."/>
            <person name="Numata K."/>
            <person name="Arakawa K."/>
        </authorList>
    </citation>
    <scope>NUCLEOTIDE SEQUENCE [LARGE SCALE GENOMIC DNA]</scope>
</reference>
<proteinExistence type="predicted"/>
<sequence>MGGRRSRLAVLNNRHAYFLLVDNGSVGRYGAEIVLRRKLEKYIAAQKLHPCKCAPAHWARGDALSGASTRKPDRRRTPTPSALLWAVQSPSSGNNRKQS</sequence>
<evidence type="ECO:0000313" key="3">
    <source>
        <dbReference type="EMBL" id="GBP81877.1"/>
    </source>
</evidence>
<dbReference type="OrthoDB" id="301415at2759"/>
<feature type="domain" description="TRPM SLOG" evidence="2">
    <location>
        <begin position="4"/>
        <end position="51"/>
    </location>
</feature>
<organism evidence="3 4">
    <name type="scientific">Eumeta variegata</name>
    <name type="common">Bagworm moth</name>
    <name type="synonym">Eumeta japonica</name>
    <dbReference type="NCBI Taxonomy" id="151549"/>
    <lineage>
        <taxon>Eukaryota</taxon>
        <taxon>Metazoa</taxon>
        <taxon>Ecdysozoa</taxon>
        <taxon>Arthropoda</taxon>
        <taxon>Hexapoda</taxon>
        <taxon>Insecta</taxon>
        <taxon>Pterygota</taxon>
        <taxon>Neoptera</taxon>
        <taxon>Endopterygota</taxon>
        <taxon>Lepidoptera</taxon>
        <taxon>Glossata</taxon>
        <taxon>Ditrysia</taxon>
        <taxon>Tineoidea</taxon>
        <taxon>Psychidae</taxon>
        <taxon>Oiketicinae</taxon>
        <taxon>Eumeta</taxon>
    </lineage>
</organism>
<dbReference type="EMBL" id="BGZK01001535">
    <property type="protein sequence ID" value="GBP81877.1"/>
    <property type="molecule type" value="Genomic_DNA"/>
</dbReference>
<keyword evidence="4" id="KW-1185">Reference proteome</keyword>
<evidence type="ECO:0000259" key="2">
    <source>
        <dbReference type="Pfam" id="PF18139"/>
    </source>
</evidence>
<dbReference type="InterPro" id="IPR050927">
    <property type="entry name" value="TRPM"/>
</dbReference>
<feature type="compositionally biased region" description="Polar residues" evidence="1">
    <location>
        <begin position="88"/>
        <end position="99"/>
    </location>
</feature>
<dbReference type="PANTHER" id="PTHR13800">
    <property type="entry name" value="TRANSIENT RECEPTOR POTENTIAL CATION CHANNEL, SUBFAMILY M, MEMBER 6"/>
    <property type="match status" value="1"/>
</dbReference>
<gene>
    <name evidence="3" type="primary">Trpm</name>
    <name evidence="3" type="ORF">EVAR_55077_1</name>
</gene>
<dbReference type="GO" id="GO:0005261">
    <property type="term" value="F:monoatomic cation channel activity"/>
    <property type="evidence" value="ECO:0007669"/>
    <property type="project" value="TreeGrafter"/>
</dbReference>
<protein>
    <submittedName>
        <fullName evidence="3">Transient receptor potential cation channel trpm</fullName>
    </submittedName>
</protein>
<dbReference type="Pfam" id="PF18139">
    <property type="entry name" value="LSDAT_euk"/>
    <property type="match status" value="1"/>
</dbReference>
<accession>A0A4C1Z5E9</accession>